<dbReference type="STRING" id="1227457.C451_03504"/>
<evidence type="ECO:0000313" key="2">
    <source>
        <dbReference type="EMBL" id="EMA56216.1"/>
    </source>
</evidence>
<reference evidence="2 3" key="1">
    <citation type="journal article" date="2014" name="PLoS Genet.">
        <title>Phylogenetically driven sequencing of extremely halophilic archaea reveals strategies for static and dynamic osmo-response.</title>
        <authorList>
            <person name="Becker E.A."/>
            <person name="Seitzer P.M."/>
            <person name="Tritt A."/>
            <person name="Larsen D."/>
            <person name="Krusor M."/>
            <person name="Yao A.I."/>
            <person name="Wu D."/>
            <person name="Madern D."/>
            <person name="Eisen J.A."/>
            <person name="Darling A.E."/>
            <person name="Facciotti M.T."/>
        </authorList>
    </citation>
    <scope>NUCLEOTIDE SEQUENCE [LARGE SCALE GENOMIC DNA]</scope>
    <source>
        <strain evidence="2 3">JCM 13552</strain>
    </source>
</reference>
<dbReference type="AlphaFoldDB" id="M0NED8"/>
<dbReference type="PATRIC" id="fig|1227457.3.peg.626"/>
<accession>M0NED8</accession>
<dbReference type="EMBL" id="AOMF01000080">
    <property type="protein sequence ID" value="EMA56216.1"/>
    <property type="molecule type" value="Genomic_DNA"/>
</dbReference>
<gene>
    <name evidence="2" type="ORF">C451_03504</name>
</gene>
<name>M0NED8_9EURY</name>
<protein>
    <recommendedName>
        <fullName evidence="1">DUF7509 domain-containing protein</fullName>
    </recommendedName>
</protein>
<dbReference type="RefSeq" id="WP_007737705.1">
    <property type="nucleotide sequence ID" value="NZ_AOMF01000080.1"/>
</dbReference>
<sequence>MIGSVTRRWETAVRSYADREELLHEIKLFVVDVMNREFAGDLPQLDESG</sequence>
<dbReference type="Proteomes" id="UP000011680">
    <property type="component" value="Unassembled WGS sequence"/>
</dbReference>
<keyword evidence="3" id="KW-1185">Reference proteome</keyword>
<dbReference type="OrthoDB" id="214886at2157"/>
<dbReference type="InterPro" id="IPR055931">
    <property type="entry name" value="DUF7509"/>
</dbReference>
<comment type="caution">
    <text evidence="2">The sequence shown here is derived from an EMBL/GenBank/DDBJ whole genome shotgun (WGS) entry which is preliminary data.</text>
</comment>
<organism evidence="2 3">
    <name type="scientific">Halococcus thailandensis JCM 13552</name>
    <dbReference type="NCBI Taxonomy" id="1227457"/>
    <lineage>
        <taxon>Archaea</taxon>
        <taxon>Methanobacteriati</taxon>
        <taxon>Methanobacteriota</taxon>
        <taxon>Stenosarchaea group</taxon>
        <taxon>Halobacteria</taxon>
        <taxon>Halobacteriales</taxon>
        <taxon>Halococcaceae</taxon>
        <taxon>Halococcus</taxon>
    </lineage>
</organism>
<feature type="domain" description="DUF7509" evidence="1">
    <location>
        <begin position="1"/>
        <end position="46"/>
    </location>
</feature>
<dbReference type="Pfam" id="PF24349">
    <property type="entry name" value="DUF7509"/>
    <property type="match status" value="1"/>
</dbReference>
<proteinExistence type="predicted"/>
<evidence type="ECO:0000313" key="3">
    <source>
        <dbReference type="Proteomes" id="UP000011680"/>
    </source>
</evidence>
<evidence type="ECO:0000259" key="1">
    <source>
        <dbReference type="Pfam" id="PF24349"/>
    </source>
</evidence>